<evidence type="ECO:0000256" key="8">
    <source>
        <dbReference type="ARBA" id="ARBA00042978"/>
    </source>
</evidence>
<evidence type="ECO:0000256" key="2">
    <source>
        <dbReference type="ARBA" id="ARBA00022723"/>
    </source>
</evidence>
<evidence type="ECO:0000256" key="10">
    <source>
        <dbReference type="SAM" id="SignalP"/>
    </source>
</evidence>
<evidence type="ECO:0000313" key="13">
    <source>
        <dbReference type="Proteomes" id="UP000837675"/>
    </source>
</evidence>
<dbReference type="Pfam" id="PF01435">
    <property type="entry name" value="Peptidase_M48"/>
    <property type="match status" value="1"/>
</dbReference>
<keyword evidence="13" id="KW-1185">Reference proteome</keyword>
<dbReference type="GO" id="GO:0004222">
    <property type="term" value="F:metalloendopeptidase activity"/>
    <property type="evidence" value="ECO:0007669"/>
    <property type="project" value="InterPro"/>
</dbReference>
<dbReference type="EMBL" id="CAJVAF010000203">
    <property type="protein sequence ID" value="CAG7591628.1"/>
    <property type="molecule type" value="Genomic_DNA"/>
</dbReference>
<dbReference type="PANTHER" id="PTHR22726:SF1">
    <property type="entry name" value="METALLOENDOPEPTIDASE OMA1, MITOCHONDRIAL"/>
    <property type="match status" value="1"/>
</dbReference>
<dbReference type="InterPro" id="IPR051156">
    <property type="entry name" value="Mito/Outer_Membr_Metalloprot"/>
</dbReference>
<keyword evidence="4 9" id="KW-0862">Zinc</keyword>
<evidence type="ECO:0000256" key="4">
    <source>
        <dbReference type="ARBA" id="ARBA00022833"/>
    </source>
</evidence>
<reference evidence="12" key="1">
    <citation type="submission" date="2021-06" db="EMBL/GenBank/DDBJ databases">
        <authorList>
            <person name="Nardi T."/>
            <person name="Nardi T."/>
        </authorList>
    </citation>
    <scope>NUCLEOTIDE SEQUENCE</scope>
</reference>
<keyword evidence="2" id="KW-0479">Metal-binding</keyword>
<evidence type="ECO:0000256" key="1">
    <source>
        <dbReference type="ARBA" id="ARBA00022670"/>
    </source>
</evidence>
<dbReference type="Gene3D" id="3.30.2010.10">
    <property type="entry name" value="Metalloproteases ('zincins'), catalytic domain"/>
    <property type="match status" value="1"/>
</dbReference>
<comment type="cofactor">
    <cofactor evidence="9">
        <name>Zn(2+)</name>
        <dbReference type="ChEBI" id="CHEBI:29105"/>
    </cofactor>
    <text evidence="9">Binds 1 zinc ion per subunit.</text>
</comment>
<comment type="similarity">
    <text evidence="6 9">Belongs to the peptidase M48 family.</text>
</comment>
<proteinExistence type="inferred from homology"/>
<comment type="caution">
    <text evidence="12">The sequence shown here is derived from an EMBL/GenBank/DDBJ whole genome shotgun (WGS) entry which is preliminary data.</text>
</comment>
<dbReference type="PANTHER" id="PTHR22726">
    <property type="entry name" value="METALLOENDOPEPTIDASE OMA1"/>
    <property type="match status" value="1"/>
</dbReference>
<keyword evidence="1 9" id="KW-0645">Protease</keyword>
<evidence type="ECO:0000259" key="11">
    <source>
        <dbReference type="Pfam" id="PF01435"/>
    </source>
</evidence>
<accession>A0A8S4C235</accession>
<keyword evidence="3 9" id="KW-0378">Hydrolase</keyword>
<dbReference type="AlphaFoldDB" id="A0A8S4C235"/>
<feature type="chain" id="PRO_5035789077" description="Metalloendopeptidase OMA1, mitochondrial" evidence="10">
    <location>
        <begin position="19"/>
        <end position="194"/>
    </location>
</feature>
<sequence>MRLLIFTIILSISCKVLAIEIVSDPEVEDIIKKMSEPIFEVAGLDKSNIKITLIKDNNINAFVLDTGNIFINLGLISETSSPVEVMGALAHETAHITLNHHNKIAEEIREAIKKSILPTIFFYRLSQYSIMQEHAADKTAAIFLKKLDIPIEGLINVLKKIKSSHVQLDTGLYKTHPGINERVNYYMLKTPIFC</sequence>
<protein>
    <recommendedName>
        <fullName evidence="7">Metalloendopeptidase OMA1, mitochondrial</fullName>
    </recommendedName>
    <alternativeName>
        <fullName evidence="8">Overlapping with the m-AAA protease 1 homolog</fullName>
    </alternativeName>
</protein>
<dbReference type="GO" id="GO:0016020">
    <property type="term" value="C:membrane"/>
    <property type="evidence" value="ECO:0007669"/>
    <property type="project" value="TreeGrafter"/>
</dbReference>
<dbReference type="GO" id="GO:0051603">
    <property type="term" value="P:proteolysis involved in protein catabolic process"/>
    <property type="evidence" value="ECO:0007669"/>
    <property type="project" value="TreeGrafter"/>
</dbReference>
<feature type="signal peptide" evidence="10">
    <location>
        <begin position="1"/>
        <end position="18"/>
    </location>
</feature>
<dbReference type="InterPro" id="IPR001915">
    <property type="entry name" value="Peptidase_M48"/>
</dbReference>
<keyword evidence="5 9" id="KW-0482">Metalloprotease</keyword>
<gene>
    <name evidence="12" type="ORF">MHYMCMPASI_00462</name>
</gene>
<evidence type="ECO:0000256" key="3">
    <source>
        <dbReference type="ARBA" id="ARBA00022801"/>
    </source>
</evidence>
<dbReference type="CDD" id="cd07324">
    <property type="entry name" value="M48C_Oma1-like"/>
    <property type="match status" value="1"/>
</dbReference>
<evidence type="ECO:0000256" key="5">
    <source>
        <dbReference type="ARBA" id="ARBA00023049"/>
    </source>
</evidence>
<name>A0A8S4C235_9ACAR</name>
<evidence type="ECO:0000256" key="7">
    <source>
        <dbReference type="ARBA" id="ARBA00040360"/>
    </source>
</evidence>
<dbReference type="GO" id="GO:0046872">
    <property type="term" value="F:metal ion binding"/>
    <property type="evidence" value="ECO:0007669"/>
    <property type="project" value="UniProtKB-KW"/>
</dbReference>
<evidence type="ECO:0000256" key="9">
    <source>
        <dbReference type="RuleBase" id="RU003983"/>
    </source>
</evidence>
<dbReference type="Proteomes" id="UP000837675">
    <property type="component" value="Unassembled WGS sequence"/>
</dbReference>
<evidence type="ECO:0000313" key="12">
    <source>
        <dbReference type="EMBL" id="CAG7591628.1"/>
    </source>
</evidence>
<organism evidence="12 13">
    <name type="scientific">Hyalomma marginatum</name>
    <dbReference type="NCBI Taxonomy" id="34627"/>
    <lineage>
        <taxon>Eukaryota</taxon>
        <taxon>Metazoa</taxon>
        <taxon>Ecdysozoa</taxon>
        <taxon>Arthropoda</taxon>
        <taxon>Chelicerata</taxon>
        <taxon>Arachnida</taxon>
        <taxon>Acari</taxon>
        <taxon>Parasitiformes</taxon>
        <taxon>Ixodida</taxon>
        <taxon>Ixodoidea</taxon>
        <taxon>Ixodidae</taxon>
        <taxon>Hyalomminae</taxon>
        <taxon>Hyalomma</taxon>
    </lineage>
</organism>
<feature type="domain" description="Peptidase M48" evidence="11">
    <location>
        <begin position="25"/>
        <end position="184"/>
    </location>
</feature>
<evidence type="ECO:0000256" key="6">
    <source>
        <dbReference type="ARBA" id="ARBA00038233"/>
    </source>
</evidence>
<keyword evidence="10" id="KW-0732">Signal</keyword>